<sequence length="99" mass="11499">MNWDSISIETFHWTVANAKLNIKGELCSSNYEEPESSDLNLEDIEFSVAYELTPSGKTMQVIDFSKPIFLNNTKFGLLEKQVQDDHFIQRQKLLEDRLD</sequence>
<comment type="caution">
    <text evidence="1">The sequence shown here is derived from an EMBL/GenBank/DDBJ whole genome shotgun (WGS) entry which is preliminary data.</text>
</comment>
<dbReference type="Proteomes" id="UP000596857">
    <property type="component" value="Unassembled WGS sequence"/>
</dbReference>
<organism evidence="1 2">
    <name type="scientific">Paenibacillus phytohabitans</name>
    <dbReference type="NCBI Taxonomy" id="2654978"/>
    <lineage>
        <taxon>Bacteria</taxon>
        <taxon>Bacillati</taxon>
        <taxon>Bacillota</taxon>
        <taxon>Bacilli</taxon>
        <taxon>Bacillales</taxon>
        <taxon>Paenibacillaceae</taxon>
        <taxon>Paenibacillus</taxon>
    </lineage>
</organism>
<dbReference type="EMBL" id="WHOB01000016">
    <property type="protein sequence ID" value="NOU78012.1"/>
    <property type="molecule type" value="Genomic_DNA"/>
</dbReference>
<reference evidence="1 2" key="1">
    <citation type="submission" date="2019-10" db="EMBL/GenBank/DDBJ databases">
        <title>Description of Paenibacillus terricola sp. nov.</title>
        <authorList>
            <person name="Carlier A."/>
            <person name="Qi S."/>
        </authorList>
    </citation>
    <scope>NUCLEOTIDE SEQUENCE [LARGE SCALE GENOMIC DNA]</scope>
    <source>
        <strain evidence="1 2">LMG 31459</strain>
    </source>
</reference>
<gene>
    <name evidence="1" type="ORF">GC101_03865</name>
</gene>
<accession>A0ABX1YAR6</accession>
<name>A0ABX1YAR6_9BACL</name>
<evidence type="ECO:0000313" key="1">
    <source>
        <dbReference type="EMBL" id="NOU78012.1"/>
    </source>
</evidence>
<proteinExistence type="predicted"/>
<protein>
    <submittedName>
        <fullName evidence="1">Uncharacterized protein</fullName>
    </submittedName>
</protein>
<keyword evidence="2" id="KW-1185">Reference proteome</keyword>
<evidence type="ECO:0000313" key="2">
    <source>
        <dbReference type="Proteomes" id="UP000596857"/>
    </source>
</evidence>
<dbReference type="RefSeq" id="WP_171716141.1">
    <property type="nucleotide sequence ID" value="NZ_WHOB01000016.1"/>
</dbReference>